<feature type="region of interest" description="Disordered" evidence="1">
    <location>
        <begin position="1"/>
        <end position="23"/>
    </location>
</feature>
<dbReference type="Proteomes" id="UP000481583">
    <property type="component" value="Unassembled WGS sequence"/>
</dbReference>
<evidence type="ECO:0000256" key="2">
    <source>
        <dbReference type="SAM" id="Phobius"/>
    </source>
</evidence>
<organism evidence="3 4">
    <name type="scientific">Streptomyces coryli</name>
    <dbReference type="NCBI Taxonomy" id="1128680"/>
    <lineage>
        <taxon>Bacteria</taxon>
        <taxon>Bacillati</taxon>
        <taxon>Actinomycetota</taxon>
        <taxon>Actinomycetes</taxon>
        <taxon>Kitasatosporales</taxon>
        <taxon>Streptomycetaceae</taxon>
        <taxon>Streptomyces</taxon>
    </lineage>
</organism>
<gene>
    <name evidence="3" type="ORF">G5C51_04615</name>
</gene>
<accession>A0A6G4TW13</accession>
<feature type="compositionally biased region" description="Basic residues" evidence="1">
    <location>
        <begin position="1"/>
        <end position="12"/>
    </location>
</feature>
<evidence type="ECO:0000256" key="1">
    <source>
        <dbReference type="SAM" id="MobiDB-lite"/>
    </source>
</evidence>
<name>A0A6G4TW13_9ACTN</name>
<dbReference type="InterPro" id="IPR024735">
    <property type="entry name" value="TcpC"/>
</dbReference>
<keyword evidence="2" id="KW-0812">Transmembrane</keyword>
<reference evidence="3 4" key="1">
    <citation type="submission" date="2020-02" db="EMBL/GenBank/DDBJ databases">
        <title>Whole-genome analyses of novel actinobacteria.</title>
        <authorList>
            <person name="Sahin N."/>
        </authorList>
    </citation>
    <scope>NUCLEOTIDE SEQUENCE [LARGE SCALE GENOMIC DNA]</scope>
    <source>
        <strain evidence="3 4">A7024</strain>
    </source>
</reference>
<keyword evidence="2" id="KW-1133">Transmembrane helix</keyword>
<keyword evidence="2" id="KW-0472">Membrane</keyword>
<dbReference type="RefSeq" id="WP_165232064.1">
    <property type="nucleotide sequence ID" value="NZ_JAAKZV010000010.1"/>
</dbReference>
<feature type="transmembrane region" description="Helical" evidence="2">
    <location>
        <begin position="56"/>
        <end position="74"/>
    </location>
</feature>
<sequence length="356" mass="37460">MTSQRKRRHSPARPHDGFAPPQDVEAYEDGAVYGSDETAAVADVSRLTLASRLVRGLLWTLIITSPLLALAAFAQASNGGSSPAAKPAPAKAASSSDGSGAAGFAELFVTAYTAAGRGQESSLVPYYPAAKQLRLTTDPGTVRADQATTVGMRQGPHGAWSITVAVRLETTPAAKSRGKGRAERDEEDAQPALRYFQVPVQAATQKAGSRAYVALALPSEVAAPKQAKTPALAYGQMAPASDQDPRVQTARSFLASYLAGQGDLSRYLSPRTRLSPVTPAPYEAVEVEEFAADRQMGEGPPPDGVRMRLLIQATATRGEQATPLQYALTLTSRAGRWEVTSLDPAPAFATTPNPTS</sequence>
<dbReference type="AlphaFoldDB" id="A0A6G4TW13"/>
<evidence type="ECO:0000313" key="3">
    <source>
        <dbReference type="EMBL" id="NGN63191.1"/>
    </source>
</evidence>
<dbReference type="Pfam" id="PF12642">
    <property type="entry name" value="TpcC"/>
    <property type="match status" value="1"/>
</dbReference>
<dbReference type="EMBL" id="JAAKZV010000010">
    <property type="protein sequence ID" value="NGN63191.1"/>
    <property type="molecule type" value="Genomic_DNA"/>
</dbReference>
<evidence type="ECO:0000313" key="4">
    <source>
        <dbReference type="Proteomes" id="UP000481583"/>
    </source>
</evidence>
<keyword evidence="4" id="KW-1185">Reference proteome</keyword>
<protein>
    <submittedName>
        <fullName evidence="3">Conjugal transfer protein</fullName>
    </submittedName>
</protein>
<comment type="caution">
    <text evidence="3">The sequence shown here is derived from an EMBL/GenBank/DDBJ whole genome shotgun (WGS) entry which is preliminary data.</text>
</comment>
<proteinExistence type="predicted"/>